<keyword evidence="2" id="KW-1185">Reference proteome</keyword>
<accession>A0A165F5A6</accession>
<reference evidence="1 2" key="1">
    <citation type="journal article" date="2016" name="Mol. Biol. Evol.">
        <title>Comparative Genomics of Early-Diverging Mushroom-Forming Fungi Provides Insights into the Origins of Lignocellulose Decay Capabilities.</title>
        <authorList>
            <person name="Nagy L.G."/>
            <person name="Riley R."/>
            <person name="Tritt A."/>
            <person name="Adam C."/>
            <person name="Daum C."/>
            <person name="Floudas D."/>
            <person name="Sun H."/>
            <person name="Yadav J.S."/>
            <person name="Pangilinan J."/>
            <person name="Larsson K.H."/>
            <person name="Matsuura K."/>
            <person name="Barry K."/>
            <person name="Labutti K."/>
            <person name="Kuo R."/>
            <person name="Ohm R.A."/>
            <person name="Bhattacharya S.S."/>
            <person name="Shirouzu T."/>
            <person name="Yoshinaga Y."/>
            <person name="Martin F.M."/>
            <person name="Grigoriev I.V."/>
            <person name="Hibbett D.S."/>
        </authorList>
    </citation>
    <scope>NUCLEOTIDE SEQUENCE [LARGE SCALE GENOMIC DNA]</scope>
    <source>
        <strain evidence="1 2">HHB12029</strain>
    </source>
</reference>
<dbReference type="EMBL" id="KV426101">
    <property type="protein sequence ID" value="KZV88408.1"/>
    <property type="molecule type" value="Genomic_DNA"/>
</dbReference>
<evidence type="ECO:0000313" key="1">
    <source>
        <dbReference type="EMBL" id="KZV88408.1"/>
    </source>
</evidence>
<dbReference type="Proteomes" id="UP000077266">
    <property type="component" value="Unassembled WGS sequence"/>
</dbReference>
<sequence>MAHPFLQPPNAPGVTVTPTDVRVLNAISFAGEAELYHNQGGEDVDCDTGAVWAAAESYRQDVITAYGANEHGAPLWFPDALQSSLRGTVERIVEAELGPILQQLEDKMDGIPATVQAAIDNAVEKTMNPVLRQLHELRVGQICLTNKLRGNGIIEAYAYHEIPFLDGRFPSDAVGILTLS</sequence>
<dbReference type="InParanoid" id="A0A165F5A6"/>
<protein>
    <submittedName>
        <fullName evidence="1">Uncharacterized protein</fullName>
    </submittedName>
</protein>
<proteinExistence type="predicted"/>
<gene>
    <name evidence="1" type="ORF">EXIGLDRAFT_696794</name>
</gene>
<evidence type="ECO:0000313" key="2">
    <source>
        <dbReference type="Proteomes" id="UP000077266"/>
    </source>
</evidence>
<name>A0A165F5A6_EXIGL</name>
<organism evidence="1 2">
    <name type="scientific">Exidia glandulosa HHB12029</name>
    <dbReference type="NCBI Taxonomy" id="1314781"/>
    <lineage>
        <taxon>Eukaryota</taxon>
        <taxon>Fungi</taxon>
        <taxon>Dikarya</taxon>
        <taxon>Basidiomycota</taxon>
        <taxon>Agaricomycotina</taxon>
        <taxon>Agaricomycetes</taxon>
        <taxon>Auriculariales</taxon>
        <taxon>Exidiaceae</taxon>
        <taxon>Exidia</taxon>
    </lineage>
</organism>
<dbReference type="AlphaFoldDB" id="A0A165F5A6"/>